<feature type="region of interest" description="Disordered" evidence="1">
    <location>
        <begin position="1"/>
        <end position="123"/>
    </location>
</feature>
<dbReference type="eggNOG" id="ENOG502SWU4">
    <property type="taxonomic scope" value="Eukaryota"/>
</dbReference>
<sequence length="1115" mass="119772">MGNAQSAEAPRRASQRLSKPKTGNHATSGLLSPGAFSNNSRRYSNAPLPNPPAPSSAVVSTPTTSSAGEVSSGLGQHIDGVMPSHPAPASQKESKRRSLFRSRSTRAAGSTQPSHAGGLGSRIADRMSRTSSMTYESAVAYYGQTNPESQLPRVESHKSWNYDLTSYEAKRLLNLAEEPQLEHTVAMSENRAMTVTETTWKSSNPAHPPSAPITRTNSDASLCMPVRRRSIIRTPGVATRSSSMRDIPPPPRPSVRHSLPPTPSLSRQHSVESYRSGIMSMPPPILDSDSVMRVATPCEDKYLSIGAFKLGSLRITNGSPSPVTPDIDNAHENGGWGAGHTVARDNYALRAQGSEGGVTTVVEAQDSIPSPKFLNQIRQSPSSSPTQSQPMSPALQTTSKMTAQEAQLFDLEPSPEYSSVEVLDVRLDPNAKPPHTQTERPAGAGMTRNDSGFVSTESPASEASCKLLAKADSGYSSNVSLRSFQVKPRGSANRLVPAASEKQPPRSSNPGGGPMGSGNQNALHQTDVLYPTTPERESPPPVPPKDAARYSSVPQPRLNGTQNTVPVDTSEESRANPTRTAMHALSPIATRVPRLRGPMSPGSELRSPDSSKSSISDKPGSPRARQPGRLQRLLSGARRSTASPPTTHVTHTPEQDSVRPLPQAVRFPSAAKRLALKSRSSLDTLRTIFSVGSTEANLDAINTADGLDPILTSSTNPMAHALTRKPITRKPVPIRQELTADGTQTASNSRANGDSYAISPADAQAPVLPAKSSRRTLSLTYLGERGAALDRRGSDLSFIHSTADLPSPPLPSPVAKAVLAESNSGTLQPATTLRRPLSLRVPPSLSRKASRESIQSYPVAHALTNKSSMESIHSRSSSQPGVGSSFAHSRTHSGVSMDPRRLQSFRQRSPQTSPYNSPVRETQADHGMAGQGSQTFSRSSSRHNSISSIHSEGVYRSMNAQGWQIRTAQQTLKHRASFDGYGYQQWFPQAGHPPSMSNGYTTPTRPSYGLHNSGQLGAAATWSRSQADAAAGQWYQSGQNPPYTQVAASRWSIFILISVRASLRRQPAAENRTTGLFIHLDFDGEALVRFICLFFWIGRSLVTYTLETRISDMAD</sequence>
<dbReference type="OMA" id="MTYESAV"/>
<feature type="compositionally biased region" description="Low complexity" evidence="1">
    <location>
        <begin position="867"/>
        <end position="885"/>
    </location>
</feature>
<feature type="compositionally biased region" description="Polar residues" evidence="1">
    <location>
        <begin position="638"/>
        <end position="650"/>
    </location>
</feature>
<feature type="compositionally biased region" description="Low complexity" evidence="1">
    <location>
        <begin position="937"/>
        <end position="947"/>
    </location>
</feature>
<feature type="region of interest" description="Disordered" evidence="1">
    <location>
        <begin position="198"/>
        <end position="217"/>
    </location>
</feature>
<name>Q2H4G1_CHAGB</name>
<dbReference type="STRING" id="306901.Q2H4G1"/>
<dbReference type="GeneID" id="4390250"/>
<organism evidence="2 3">
    <name type="scientific">Chaetomium globosum (strain ATCC 6205 / CBS 148.51 / DSM 1962 / NBRC 6347 / NRRL 1970)</name>
    <name type="common">Soil fungus</name>
    <dbReference type="NCBI Taxonomy" id="306901"/>
    <lineage>
        <taxon>Eukaryota</taxon>
        <taxon>Fungi</taxon>
        <taxon>Dikarya</taxon>
        <taxon>Ascomycota</taxon>
        <taxon>Pezizomycotina</taxon>
        <taxon>Sordariomycetes</taxon>
        <taxon>Sordariomycetidae</taxon>
        <taxon>Sordariales</taxon>
        <taxon>Chaetomiaceae</taxon>
        <taxon>Chaetomium</taxon>
    </lineage>
</organism>
<dbReference type="AlphaFoldDB" id="Q2H4G1"/>
<dbReference type="HOGENOM" id="CLU_004293_0_0_1"/>
<feature type="region of interest" description="Disordered" evidence="1">
    <location>
        <begin position="373"/>
        <end position="401"/>
    </location>
</feature>
<dbReference type="Proteomes" id="UP000001056">
    <property type="component" value="Unassembled WGS sequence"/>
</dbReference>
<feature type="region of interest" description="Disordered" evidence="1">
    <location>
        <begin position="823"/>
        <end position="947"/>
    </location>
</feature>
<reference evidence="3" key="1">
    <citation type="journal article" date="2015" name="Genome Announc.">
        <title>Draft genome sequence of the cellulolytic fungus Chaetomium globosum.</title>
        <authorList>
            <person name="Cuomo C.A."/>
            <person name="Untereiner W.A."/>
            <person name="Ma L.-J."/>
            <person name="Grabherr M."/>
            <person name="Birren B.W."/>
        </authorList>
    </citation>
    <scope>NUCLEOTIDE SEQUENCE [LARGE SCALE GENOMIC DNA]</scope>
    <source>
        <strain evidence="3">ATCC 6205 / CBS 148.51 / DSM 1962 / NBRC 6347 / NRRL 1970</strain>
    </source>
</reference>
<feature type="compositionally biased region" description="Low complexity" evidence="1">
    <location>
        <begin position="379"/>
        <end position="393"/>
    </location>
</feature>
<feature type="region of interest" description="Disordered" evidence="1">
    <location>
        <begin position="486"/>
        <end position="662"/>
    </location>
</feature>
<evidence type="ECO:0000313" key="2">
    <source>
        <dbReference type="EMBL" id="EAQ89835.1"/>
    </source>
</evidence>
<gene>
    <name evidence="2" type="ORF">CHGG_06454</name>
</gene>
<dbReference type="EMBL" id="CH408031">
    <property type="protein sequence ID" value="EAQ89835.1"/>
    <property type="molecule type" value="Genomic_DNA"/>
</dbReference>
<keyword evidence="3" id="KW-1185">Reference proteome</keyword>
<dbReference type="InParanoid" id="Q2H4G1"/>
<proteinExistence type="predicted"/>
<evidence type="ECO:0000313" key="3">
    <source>
        <dbReference type="Proteomes" id="UP000001056"/>
    </source>
</evidence>
<feature type="compositionally biased region" description="Polar residues" evidence="1">
    <location>
        <begin position="105"/>
        <end position="114"/>
    </location>
</feature>
<dbReference type="VEuPathDB" id="FungiDB:CHGG_06454"/>
<feature type="region of interest" description="Disordered" evidence="1">
    <location>
        <begin position="235"/>
        <end position="268"/>
    </location>
</feature>
<feature type="compositionally biased region" description="Polar residues" evidence="1">
    <location>
        <begin position="24"/>
        <end position="43"/>
    </location>
</feature>
<feature type="compositionally biased region" description="Polar residues" evidence="1">
    <location>
        <begin position="552"/>
        <end position="567"/>
    </location>
</feature>
<accession>Q2H4G1</accession>
<feature type="compositionally biased region" description="Low complexity" evidence="1">
    <location>
        <begin position="55"/>
        <end position="67"/>
    </location>
</feature>
<feature type="compositionally biased region" description="Low complexity" evidence="1">
    <location>
        <begin position="608"/>
        <end position="622"/>
    </location>
</feature>
<feature type="compositionally biased region" description="Polar residues" evidence="1">
    <location>
        <begin position="448"/>
        <end position="458"/>
    </location>
</feature>
<dbReference type="RefSeq" id="XP_001222549.1">
    <property type="nucleotide sequence ID" value="XM_001222548.1"/>
</dbReference>
<dbReference type="OrthoDB" id="5341904at2759"/>
<feature type="compositionally biased region" description="Polar residues" evidence="1">
    <location>
        <begin position="904"/>
        <end position="920"/>
    </location>
</feature>
<feature type="region of interest" description="Disordered" evidence="1">
    <location>
        <begin position="426"/>
        <end position="458"/>
    </location>
</feature>
<protein>
    <submittedName>
        <fullName evidence="2">Uncharacterized protein</fullName>
    </submittedName>
</protein>
<feature type="compositionally biased region" description="Basic residues" evidence="1">
    <location>
        <begin position="94"/>
        <end position="104"/>
    </location>
</feature>
<evidence type="ECO:0000256" key="1">
    <source>
        <dbReference type="SAM" id="MobiDB-lite"/>
    </source>
</evidence>